<dbReference type="Gene3D" id="3.40.109.10">
    <property type="entry name" value="NADH Oxidase"/>
    <property type="match status" value="1"/>
</dbReference>
<keyword evidence="4" id="KW-1185">Reference proteome</keyword>
<accession>A0ABX9MY97</accession>
<dbReference type="InterPro" id="IPR050627">
    <property type="entry name" value="Nitroreductase/BluB"/>
</dbReference>
<feature type="region of interest" description="Disordered" evidence="1">
    <location>
        <begin position="1"/>
        <end position="20"/>
    </location>
</feature>
<dbReference type="Pfam" id="PF00881">
    <property type="entry name" value="Nitroreductase"/>
    <property type="match status" value="1"/>
</dbReference>
<evidence type="ECO:0000256" key="1">
    <source>
        <dbReference type="SAM" id="MobiDB-lite"/>
    </source>
</evidence>
<evidence type="ECO:0000313" key="3">
    <source>
        <dbReference type="EMBL" id="RII83441.1"/>
    </source>
</evidence>
<dbReference type="InterPro" id="IPR000415">
    <property type="entry name" value="Nitroreductase-like"/>
</dbReference>
<dbReference type="SUPFAM" id="SSF55469">
    <property type="entry name" value="FMN-dependent nitroreductase-like"/>
    <property type="match status" value="1"/>
</dbReference>
<sequence length="231" mass="25902">MYRTDTLERPWQDPADVGEASPDARFTDVVLNRRSVRRYLPEQPPLAAINRLLEMAVTAPSAHNRQPWRFVVIRSYQEKARLAKAMGDKLERDRMADNDDPVDIKNDVARSFARITGAPTLILLCVTMAEMDSYRDADRSRHEFCMATQSVAMAGQNIMLAAQASGLSSCWMCAPMFCPTLVQTTLNLPEDWVPQGMLTVGYPANTGKPFVRKPIQDVVVYLDEAPHATSQ</sequence>
<dbReference type="EMBL" id="NQOU01000002">
    <property type="protein sequence ID" value="RII83441.1"/>
    <property type="molecule type" value="Genomic_DNA"/>
</dbReference>
<dbReference type="InterPro" id="IPR029479">
    <property type="entry name" value="Nitroreductase"/>
</dbReference>
<dbReference type="Proteomes" id="UP000266483">
    <property type="component" value="Unassembled WGS sequence"/>
</dbReference>
<evidence type="ECO:0000259" key="2">
    <source>
        <dbReference type="Pfam" id="PF00881"/>
    </source>
</evidence>
<feature type="domain" description="Nitroreductase" evidence="2">
    <location>
        <begin position="31"/>
        <end position="202"/>
    </location>
</feature>
<protein>
    <recommendedName>
        <fullName evidence="2">Nitroreductase domain-containing protein</fullName>
    </recommendedName>
</protein>
<dbReference type="PANTHER" id="PTHR23026:SF123">
    <property type="entry name" value="NAD(P)H NITROREDUCTASE RV3131-RELATED"/>
    <property type="match status" value="1"/>
</dbReference>
<proteinExistence type="predicted"/>
<comment type="caution">
    <text evidence="3">The sequence shown here is derived from an EMBL/GenBank/DDBJ whole genome shotgun (WGS) entry which is preliminary data.</text>
</comment>
<gene>
    <name evidence="3" type="ORF">CJO09_07535</name>
</gene>
<evidence type="ECO:0000313" key="4">
    <source>
        <dbReference type="Proteomes" id="UP000266483"/>
    </source>
</evidence>
<name>A0ABX9MY97_9BURK</name>
<dbReference type="PANTHER" id="PTHR23026">
    <property type="entry name" value="NADPH NITROREDUCTASE"/>
    <property type="match status" value="1"/>
</dbReference>
<reference evidence="3 4" key="1">
    <citation type="submission" date="2017-08" db="EMBL/GenBank/DDBJ databases">
        <title>Pusillimonas indicus sp. nov., a member of the family Alcaligenaceae isolated from surface seawater.</title>
        <authorList>
            <person name="Li J."/>
        </authorList>
    </citation>
    <scope>NUCLEOTIDE SEQUENCE [LARGE SCALE GENOMIC DNA]</scope>
    <source>
        <strain evidence="3 4">17-4A</strain>
    </source>
</reference>
<feature type="compositionally biased region" description="Basic and acidic residues" evidence="1">
    <location>
        <begin position="1"/>
        <end position="11"/>
    </location>
</feature>
<dbReference type="RefSeq" id="WP_119441816.1">
    <property type="nucleotide sequence ID" value="NZ_CP170494.1"/>
</dbReference>
<organism evidence="3 4">
    <name type="scientific">Neopusillimonas maritima</name>
    <dbReference type="NCBI Taxonomy" id="2026239"/>
    <lineage>
        <taxon>Bacteria</taxon>
        <taxon>Pseudomonadati</taxon>
        <taxon>Pseudomonadota</taxon>
        <taxon>Betaproteobacteria</taxon>
        <taxon>Burkholderiales</taxon>
        <taxon>Alcaligenaceae</taxon>
        <taxon>Neopusillimonas</taxon>
    </lineage>
</organism>